<evidence type="ECO:0008006" key="3">
    <source>
        <dbReference type="Google" id="ProtNLM"/>
    </source>
</evidence>
<dbReference type="AlphaFoldDB" id="A0A1G2QYL2"/>
<proteinExistence type="predicted"/>
<evidence type="ECO:0000313" key="2">
    <source>
        <dbReference type="Proteomes" id="UP000178092"/>
    </source>
</evidence>
<gene>
    <name evidence="1" type="ORF">A3C04_02255</name>
</gene>
<dbReference type="EMBL" id="MHTV01000042">
    <property type="protein sequence ID" value="OHA65715.1"/>
    <property type="molecule type" value="Genomic_DNA"/>
</dbReference>
<comment type="caution">
    <text evidence="1">The sequence shown here is derived from an EMBL/GenBank/DDBJ whole genome shotgun (WGS) entry which is preliminary data.</text>
</comment>
<sequence length="90" mass="10129">MATPTDFRQISCSYEKYLEAIQANGIPLALKEICADRDPHSRAAGFAALFRISDDKKYRERAQRIIDCISDPEIRATLGNLLQENSLASR</sequence>
<protein>
    <recommendedName>
        <fullName evidence="3">HEAT repeat domain-containing protein</fullName>
    </recommendedName>
</protein>
<name>A0A1G2QYL2_9BACT</name>
<reference evidence="1 2" key="1">
    <citation type="journal article" date="2016" name="Nat. Commun.">
        <title>Thousands of microbial genomes shed light on interconnected biogeochemical processes in an aquifer system.</title>
        <authorList>
            <person name="Anantharaman K."/>
            <person name="Brown C.T."/>
            <person name="Hug L.A."/>
            <person name="Sharon I."/>
            <person name="Castelle C.J."/>
            <person name="Probst A.J."/>
            <person name="Thomas B.C."/>
            <person name="Singh A."/>
            <person name="Wilkins M.J."/>
            <person name="Karaoz U."/>
            <person name="Brodie E.L."/>
            <person name="Williams K.H."/>
            <person name="Hubbard S.S."/>
            <person name="Banfield J.F."/>
        </authorList>
    </citation>
    <scope>NUCLEOTIDE SEQUENCE [LARGE SCALE GENOMIC DNA]</scope>
</reference>
<dbReference type="Proteomes" id="UP000178092">
    <property type="component" value="Unassembled WGS sequence"/>
</dbReference>
<evidence type="ECO:0000313" key="1">
    <source>
        <dbReference type="EMBL" id="OHA65715.1"/>
    </source>
</evidence>
<organism evidence="1 2">
    <name type="scientific">Candidatus Wildermuthbacteria bacterium RIFCSPHIGHO2_02_FULL_45_25</name>
    <dbReference type="NCBI Taxonomy" id="1802450"/>
    <lineage>
        <taxon>Bacteria</taxon>
        <taxon>Candidatus Wildermuthiibacteriota</taxon>
    </lineage>
</organism>
<accession>A0A1G2QYL2</accession>